<protein>
    <submittedName>
        <fullName evidence="1">Uncharacterized protein</fullName>
    </submittedName>
</protein>
<name>A0AAQ3S9K2_VIGMU</name>
<dbReference type="AlphaFoldDB" id="A0AAQ3S9K2"/>
<reference evidence="1 2" key="1">
    <citation type="journal article" date="2023" name="Life. Sci Alliance">
        <title>Evolutionary insights into 3D genome organization and epigenetic landscape of Vigna mungo.</title>
        <authorList>
            <person name="Junaid A."/>
            <person name="Singh B."/>
            <person name="Bhatia S."/>
        </authorList>
    </citation>
    <scope>NUCLEOTIDE SEQUENCE [LARGE SCALE GENOMIC DNA]</scope>
    <source>
        <strain evidence="1">Urdbean</strain>
    </source>
</reference>
<dbReference type="Proteomes" id="UP001374535">
    <property type="component" value="Chromosome 1"/>
</dbReference>
<organism evidence="1 2">
    <name type="scientific">Vigna mungo</name>
    <name type="common">Black gram</name>
    <name type="synonym">Phaseolus mungo</name>
    <dbReference type="NCBI Taxonomy" id="3915"/>
    <lineage>
        <taxon>Eukaryota</taxon>
        <taxon>Viridiplantae</taxon>
        <taxon>Streptophyta</taxon>
        <taxon>Embryophyta</taxon>
        <taxon>Tracheophyta</taxon>
        <taxon>Spermatophyta</taxon>
        <taxon>Magnoliopsida</taxon>
        <taxon>eudicotyledons</taxon>
        <taxon>Gunneridae</taxon>
        <taxon>Pentapetalae</taxon>
        <taxon>rosids</taxon>
        <taxon>fabids</taxon>
        <taxon>Fabales</taxon>
        <taxon>Fabaceae</taxon>
        <taxon>Papilionoideae</taxon>
        <taxon>50 kb inversion clade</taxon>
        <taxon>NPAAA clade</taxon>
        <taxon>indigoferoid/millettioid clade</taxon>
        <taxon>Phaseoleae</taxon>
        <taxon>Vigna</taxon>
    </lineage>
</organism>
<evidence type="ECO:0000313" key="1">
    <source>
        <dbReference type="EMBL" id="WVZ24264.1"/>
    </source>
</evidence>
<accession>A0AAQ3S9K2</accession>
<keyword evidence="2" id="KW-1185">Reference proteome</keyword>
<gene>
    <name evidence="1" type="ORF">V8G54_002808</name>
</gene>
<sequence>MMIRLTSPTTKFTINNKQIHSLFSTNFSHQKPTYSSNNSLKNHPRQLHKIFSLDVAFITENLSCRASKHFENENTSKHRVQSFFAYRSKPFPFLYTETLLDRVLFSFLFFWFKFVTLLG</sequence>
<dbReference type="EMBL" id="CP144700">
    <property type="protein sequence ID" value="WVZ24264.1"/>
    <property type="molecule type" value="Genomic_DNA"/>
</dbReference>
<proteinExistence type="predicted"/>
<evidence type="ECO:0000313" key="2">
    <source>
        <dbReference type="Proteomes" id="UP001374535"/>
    </source>
</evidence>